<proteinExistence type="predicted"/>
<evidence type="ECO:0000313" key="2">
    <source>
        <dbReference type="EMBL" id="SLM15850.1"/>
    </source>
</evidence>
<sequence>MDSVLQSRRYKAVCGRAGWMAPQETTVQPLAAVEETVDAPETADGAWLARRNGSPFRAFNQRGPWWNSGAQHMNYAFPKKYFDSMGLVSMIDRLCLSR</sequence>
<dbReference type="EMBL" id="FWDM01000017">
    <property type="protein sequence ID" value="SLM12218.1"/>
    <property type="molecule type" value="Genomic_DNA"/>
</dbReference>
<accession>A0A3P3XHQ5</accession>
<organism evidence="1">
    <name type="scientific">uncultured spirochete</name>
    <dbReference type="NCBI Taxonomy" id="156406"/>
    <lineage>
        <taxon>Bacteria</taxon>
        <taxon>Pseudomonadati</taxon>
        <taxon>Spirochaetota</taxon>
        <taxon>Spirochaetia</taxon>
        <taxon>Spirochaetales</taxon>
        <taxon>environmental samples</taxon>
    </lineage>
</organism>
<name>A0A3P3XHQ5_9SPIR</name>
<dbReference type="AlphaFoldDB" id="A0A3P3XHQ5"/>
<evidence type="ECO:0000313" key="1">
    <source>
        <dbReference type="EMBL" id="SLM12218.1"/>
    </source>
</evidence>
<reference evidence="1" key="1">
    <citation type="submission" date="2017-02" db="EMBL/GenBank/DDBJ databases">
        <authorList>
            <person name="Regsiter A."/>
            <person name="William W."/>
        </authorList>
    </citation>
    <scope>NUCLEOTIDE SEQUENCE</scope>
    <source>
        <strain evidence="1">Bib</strain>
    </source>
</reference>
<dbReference type="EMBL" id="FWDM01000040">
    <property type="protein sequence ID" value="SLM15850.1"/>
    <property type="molecule type" value="Genomic_DNA"/>
</dbReference>
<gene>
    <name evidence="1" type="ORF">SPIROBIBN47_240003</name>
    <name evidence="2" type="ORF">SPIROBIBN47_80039</name>
</gene>
<protein>
    <submittedName>
        <fullName evidence="1">Uncharacterized protein</fullName>
    </submittedName>
</protein>